<evidence type="ECO:0000256" key="1">
    <source>
        <dbReference type="SAM" id="MobiDB-lite"/>
    </source>
</evidence>
<dbReference type="AlphaFoldDB" id="A0A816D6E1"/>
<reference evidence="3" key="1">
    <citation type="submission" date="2021-02" db="EMBL/GenBank/DDBJ databases">
        <authorList>
            <person name="Nowell W R."/>
        </authorList>
    </citation>
    <scope>NUCLEOTIDE SEQUENCE</scope>
</reference>
<evidence type="ECO:0000313" key="3">
    <source>
        <dbReference type="EMBL" id="CAF1634110.1"/>
    </source>
</evidence>
<name>A0A816D6E1_ADIRI</name>
<feature type="region of interest" description="Disordered" evidence="1">
    <location>
        <begin position="878"/>
        <end position="968"/>
    </location>
</feature>
<feature type="non-terminal residue" evidence="3">
    <location>
        <position position="1"/>
    </location>
</feature>
<organism evidence="3 4">
    <name type="scientific">Adineta ricciae</name>
    <name type="common">Rotifer</name>
    <dbReference type="NCBI Taxonomy" id="249248"/>
    <lineage>
        <taxon>Eukaryota</taxon>
        <taxon>Metazoa</taxon>
        <taxon>Spiralia</taxon>
        <taxon>Gnathifera</taxon>
        <taxon>Rotifera</taxon>
        <taxon>Eurotatoria</taxon>
        <taxon>Bdelloidea</taxon>
        <taxon>Adinetida</taxon>
        <taxon>Adinetidae</taxon>
        <taxon>Adineta</taxon>
    </lineage>
</organism>
<keyword evidence="4" id="KW-1185">Reference proteome</keyword>
<feature type="domain" description="Protein NO VEIN C-terminal" evidence="2">
    <location>
        <begin position="1026"/>
        <end position="1113"/>
    </location>
</feature>
<evidence type="ECO:0000259" key="2">
    <source>
        <dbReference type="Pfam" id="PF13020"/>
    </source>
</evidence>
<dbReference type="Pfam" id="PF13020">
    <property type="entry name" value="NOV_C"/>
    <property type="match status" value="1"/>
</dbReference>
<comment type="caution">
    <text evidence="3">The sequence shown here is derived from an EMBL/GenBank/DDBJ whole genome shotgun (WGS) entry which is preliminary data.</text>
</comment>
<dbReference type="PANTHER" id="PTHR32387">
    <property type="entry name" value="WU:FJ29H11"/>
    <property type="match status" value="1"/>
</dbReference>
<evidence type="ECO:0000313" key="4">
    <source>
        <dbReference type="Proteomes" id="UP000663828"/>
    </source>
</evidence>
<dbReference type="InterPro" id="IPR052957">
    <property type="entry name" value="Auxin_embryo_med"/>
</dbReference>
<sequence>LIKLGCAPLQFSSITRLIKELYTRHGQEHSTKTSSIKQIAQWLVCIDYVLEQQQQEYEQSRGGYSEKDESATINELKQLKIIPLRGQVRLISMDEYNNEVILFPLPKINHYTKPFKIILDDISQLDERLLECIEAEFPRRYDSIVSLLRKLGITDKPKVKDIYRSYILPTLRDSTRYSSKSDFVLVAFLLCIYVHFNQFENDLDQLKKFMVIKTRNNQFIRLDTPGTIIHLTSSYGCTKSLECLNPPRHEFTYISDDYINNFRTELFPTDQNIKNFVRFLDQLNVTEFLQINITDTHYINVLQLQTTHWACFTAELATIICQPFIIEDCSCDEFNTLVAQLNNTATDIDFCVSLLTYLDRHHSTLSKYYLASIISADQVKSGRRHADTRIPSTFCLSLRNHIWIPIEGNRLAKADDVYNIHPKSETLCFRCYVQHLDQAKLTLTNRDFVVNTLGLKEHVLPITMFEIFMKWSSDLNQNILWMMLNAPNELELIPCALPQTFGQPCYETLDSIRRIYQFLISDNNTHHFLSRFRLWPLVFVPENNGKGRFLFPHQVYWHDPLSVLSNLNSNILMDSRRRISIQQYYNHDTHLQKFFLDTLQITLEPSIDDYLLLLTQILKRCASLAFIPCTNQTTRRVTYLDRPYYPNNLDLASCLAKSLPIVQLPDWSLSSESVNRFCSLFDIQNLTDVLGVQVHVENEQLSINLFTFYFNIMPIIQYFLLTKSLVNNERAKYLSSVFARMHFVCVDCIQISYHYQESTLHTETCDTYIDEQAGRFYILKMFENSHIRHAETMAKYLVHDRTVAPELVSFIMELSQIFQDEGALGLTTRYGHIATQPKDDKWMFPNVYLNLVLPSASSQNEEVSSKIELTDIPAELIEQVMNEPVPERKPPSRPRAEKDENNPTCFPEKANVVESVEIPKSYPSEPSATPESNVSPSSETTAQSAPARKSKPPVSDRDDEKVRSTKTLHSHAATVDISKFTPVEIARFESIRVSTLSDSDLSSLPISSITIHPTNTTTDSLIGRQGEQIVFDFLRWKYPNDHVEWMNIKQESCLPYDIRLKKDGQIELIEVKTTTNHKQHTFQISIGEIKCLLEHPENYHIYRVYYSQDTEAIKITVLSRVNSYLEKKQLALCLSILQRTGDD</sequence>
<dbReference type="Proteomes" id="UP000663828">
    <property type="component" value="Unassembled WGS sequence"/>
</dbReference>
<dbReference type="PANTHER" id="PTHR32387:SF0">
    <property type="entry name" value="PROTEIN NO VEIN"/>
    <property type="match status" value="1"/>
</dbReference>
<feature type="compositionally biased region" description="Basic and acidic residues" evidence="1">
    <location>
        <begin position="954"/>
        <end position="963"/>
    </location>
</feature>
<dbReference type="InterPro" id="IPR024975">
    <property type="entry name" value="NOV_C"/>
</dbReference>
<protein>
    <recommendedName>
        <fullName evidence="2">Protein NO VEIN C-terminal domain-containing protein</fullName>
    </recommendedName>
</protein>
<gene>
    <name evidence="3" type="ORF">XAT740_LOCUS52156</name>
</gene>
<feature type="compositionally biased region" description="Polar residues" evidence="1">
    <location>
        <begin position="924"/>
        <end position="944"/>
    </location>
</feature>
<dbReference type="EMBL" id="CAJNOR010008518">
    <property type="protein sequence ID" value="CAF1634110.1"/>
    <property type="molecule type" value="Genomic_DNA"/>
</dbReference>
<feature type="compositionally biased region" description="Basic and acidic residues" evidence="1">
    <location>
        <begin position="885"/>
        <end position="901"/>
    </location>
</feature>
<accession>A0A816D6E1</accession>
<proteinExistence type="predicted"/>